<evidence type="ECO:0000259" key="2">
    <source>
        <dbReference type="Pfam" id="PF03795"/>
    </source>
</evidence>
<organism evidence="3 4">
    <name type="scientific">Nocardioides conyzicola</name>
    <dbReference type="NCBI Taxonomy" id="1651781"/>
    <lineage>
        <taxon>Bacteria</taxon>
        <taxon>Bacillati</taxon>
        <taxon>Actinomycetota</taxon>
        <taxon>Actinomycetes</taxon>
        <taxon>Propionibacteriales</taxon>
        <taxon>Nocardioidaceae</taxon>
        <taxon>Nocardioides</taxon>
    </lineage>
</organism>
<evidence type="ECO:0000313" key="3">
    <source>
        <dbReference type="EMBL" id="GAA4709229.1"/>
    </source>
</evidence>
<comment type="similarity">
    <text evidence="1">Belongs to the YciI family.</text>
</comment>
<name>A0ABP8XN00_9ACTN</name>
<accession>A0ABP8XN00</accession>
<reference evidence="4" key="1">
    <citation type="journal article" date="2019" name="Int. J. Syst. Evol. Microbiol.">
        <title>The Global Catalogue of Microorganisms (GCM) 10K type strain sequencing project: providing services to taxonomists for standard genome sequencing and annotation.</title>
        <authorList>
            <consortium name="The Broad Institute Genomics Platform"/>
            <consortium name="The Broad Institute Genome Sequencing Center for Infectious Disease"/>
            <person name="Wu L."/>
            <person name="Ma J."/>
        </authorList>
    </citation>
    <scope>NUCLEOTIDE SEQUENCE [LARGE SCALE GENOMIC DNA]</scope>
    <source>
        <strain evidence="4">JCM 18531</strain>
    </source>
</reference>
<dbReference type="SUPFAM" id="SSF54909">
    <property type="entry name" value="Dimeric alpha+beta barrel"/>
    <property type="match status" value="1"/>
</dbReference>
<protein>
    <submittedName>
        <fullName evidence="3">YciI family protein</fullName>
    </submittedName>
</protein>
<dbReference type="RefSeq" id="WP_345522184.1">
    <property type="nucleotide sequence ID" value="NZ_BAABKM010000002.1"/>
</dbReference>
<evidence type="ECO:0000313" key="4">
    <source>
        <dbReference type="Proteomes" id="UP001499974"/>
    </source>
</evidence>
<dbReference type="InterPro" id="IPR005545">
    <property type="entry name" value="YCII"/>
</dbReference>
<sequence>MTTYVILLPGNEDTWASATEEERAATYAHHGEFARMLGERGHTITGGAELTHSRESRVVRAGGEVTDGPYAETVEQLTGFYVVETDDLDDLLAVCGFLAGAEGAVEVRAAMGDAEGPTS</sequence>
<proteinExistence type="inferred from homology"/>
<comment type="caution">
    <text evidence="3">The sequence shown here is derived from an EMBL/GenBank/DDBJ whole genome shotgun (WGS) entry which is preliminary data.</text>
</comment>
<gene>
    <name evidence="3" type="ORF">GCM10023349_30160</name>
</gene>
<dbReference type="InterPro" id="IPR011008">
    <property type="entry name" value="Dimeric_a/b-barrel"/>
</dbReference>
<feature type="domain" description="YCII-related" evidence="2">
    <location>
        <begin position="4"/>
        <end position="94"/>
    </location>
</feature>
<dbReference type="PANTHER" id="PTHR35174">
    <property type="entry name" value="BLL7171 PROTEIN-RELATED"/>
    <property type="match status" value="1"/>
</dbReference>
<evidence type="ECO:0000256" key="1">
    <source>
        <dbReference type="ARBA" id="ARBA00007689"/>
    </source>
</evidence>
<dbReference type="EMBL" id="BAABKM010000002">
    <property type="protein sequence ID" value="GAA4709229.1"/>
    <property type="molecule type" value="Genomic_DNA"/>
</dbReference>
<dbReference type="Proteomes" id="UP001499974">
    <property type="component" value="Unassembled WGS sequence"/>
</dbReference>
<dbReference type="Gene3D" id="3.30.70.1060">
    <property type="entry name" value="Dimeric alpha+beta barrel"/>
    <property type="match status" value="1"/>
</dbReference>
<dbReference type="PANTHER" id="PTHR35174:SF3">
    <property type="entry name" value="BLL7171 PROTEIN"/>
    <property type="match status" value="1"/>
</dbReference>
<dbReference type="Pfam" id="PF03795">
    <property type="entry name" value="YCII"/>
    <property type="match status" value="1"/>
</dbReference>
<keyword evidence="4" id="KW-1185">Reference proteome</keyword>